<evidence type="ECO:0000256" key="11">
    <source>
        <dbReference type="ARBA" id="ARBA00023134"/>
    </source>
</evidence>
<comment type="subcellular location">
    <subcellularLocation>
        <location evidence="1">Cytoplasm</location>
    </subcellularLocation>
</comment>
<dbReference type="Gene3D" id="2.40.30.10">
    <property type="entry name" value="Translation factors"/>
    <property type="match status" value="2"/>
</dbReference>
<name>A0A9W8EEI5_9FUNG</name>
<keyword evidence="6 15" id="KW-0396">Initiation factor</keyword>
<feature type="compositionally biased region" description="Basic residues" evidence="13">
    <location>
        <begin position="85"/>
        <end position="95"/>
    </location>
</feature>
<dbReference type="SUPFAM" id="SSF51294">
    <property type="entry name" value="Hedgehog/intein (Hint) domain"/>
    <property type="match status" value="1"/>
</dbReference>
<keyword evidence="16" id="KW-1185">Reference proteome</keyword>
<feature type="compositionally biased region" description="Acidic residues" evidence="13">
    <location>
        <begin position="297"/>
        <end position="320"/>
    </location>
</feature>
<evidence type="ECO:0000313" key="15">
    <source>
        <dbReference type="EMBL" id="KAJ1981738.1"/>
    </source>
</evidence>
<evidence type="ECO:0000256" key="3">
    <source>
        <dbReference type="ARBA" id="ARBA00011986"/>
    </source>
</evidence>
<evidence type="ECO:0000256" key="8">
    <source>
        <dbReference type="ARBA" id="ARBA00022741"/>
    </source>
</evidence>
<feature type="compositionally biased region" description="Basic and acidic residues" evidence="13">
    <location>
        <begin position="164"/>
        <end position="194"/>
    </location>
</feature>
<dbReference type="InterPro" id="IPR036844">
    <property type="entry name" value="Hint_dom_sf"/>
</dbReference>
<feature type="compositionally biased region" description="Pro residues" evidence="13">
    <location>
        <begin position="323"/>
        <end position="336"/>
    </location>
</feature>
<feature type="region of interest" description="Disordered" evidence="13">
    <location>
        <begin position="82"/>
        <end position="367"/>
    </location>
</feature>
<feature type="domain" description="Tr-type G" evidence="14">
    <location>
        <begin position="740"/>
        <end position="958"/>
    </location>
</feature>
<evidence type="ECO:0000259" key="14">
    <source>
        <dbReference type="PROSITE" id="PS51722"/>
    </source>
</evidence>
<dbReference type="EC" id="3.6.5.3" evidence="3"/>
<feature type="compositionally biased region" description="Basic and acidic residues" evidence="13">
    <location>
        <begin position="283"/>
        <end position="296"/>
    </location>
</feature>
<evidence type="ECO:0000256" key="5">
    <source>
        <dbReference type="ARBA" id="ARBA00022490"/>
    </source>
</evidence>
<comment type="caution">
    <text evidence="15">The sequence shown here is derived from an EMBL/GenBank/DDBJ whole genome shotgun (WGS) entry which is preliminary data.</text>
</comment>
<dbReference type="InterPro" id="IPR015760">
    <property type="entry name" value="TIF_IF2"/>
</dbReference>
<evidence type="ECO:0000256" key="10">
    <source>
        <dbReference type="ARBA" id="ARBA00022917"/>
    </source>
</evidence>
<dbReference type="GO" id="GO:0005739">
    <property type="term" value="C:mitochondrion"/>
    <property type="evidence" value="ECO:0007669"/>
    <property type="project" value="TreeGrafter"/>
</dbReference>
<evidence type="ECO:0000256" key="12">
    <source>
        <dbReference type="ARBA" id="ARBA00032478"/>
    </source>
</evidence>
<dbReference type="FunFam" id="2.40.30.10:FF:000013">
    <property type="entry name" value="eukaryotic translation initiation factor 5B"/>
    <property type="match status" value="1"/>
</dbReference>
<dbReference type="EMBL" id="JANBQB010000113">
    <property type="protein sequence ID" value="KAJ1981738.1"/>
    <property type="molecule type" value="Genomic_DNA"/>
</dbReference>
<dbReference type="FunFam" id="3.40.50.300:FF:000112">
    <property type="entry name" value="Eukaryotic translation initiation factor 5B"/>
    <property type="match status" value="1"/>
</dbReference>
<dbReference type="NCBIfam" id="TIGR00231">
    <property type="entry name" value="small_GTP"/>
    <property type="match status" value="1"/>
</dbReference>
<dbReference type="GO" id="GO:0003743">
    <property type="term" value="F:translation initiation factor activity"/>
    <property type="evidence" value="ECO:0007669"/>
    <property type="project" value="UniProtKB-KW"/>
</dbReference>
<reference evidence="15" key="1">
    <citation type="submission" date="2022-07" db="EMBL/GenBank/DDBJ databases">
        <title>Phylogenomic reconstructions and comparative analyses of Kickxellomycotina fungi.</title>
        <authorList>
            <person name="Reynolds N.K."/>
            <person name="Stajich J.E."/>
            <person name="Barry K."/>
            <person name="Grigoriev I.V."/>
            <person name="Crous P."/>
            <person name="Smith M.E."/>
        </authorList>
    </citation>
    <scope>NUCLEOTIDE SEQUENCE</scope>
    <source>
        <strain evidence="15">RSA 567</strain>
    </source>
</reference>
<feature type="compositionally biased region" description="Low complexity" evidence="13">
    <location>
        <begin position="133"/>
        <end position="149"/>
    </location>
</feature>
<dbReference type="Gene3D" id="2.170.16.10">
    <property type="entry name" value="Hedgehog/Intein (Hint) domain"/>
    <property type="match status" value="2"/>
</dbReference>
<feature type="compositionally biased region" description="Basic and acidic residues" evidence="13">
    <location>
        <begin position="202"/>
        <end position="244"/>
    </location>
</feature>
<feature type="compositionally biased region" description="Acidic residues" evidence="13">
    <location>
        <begin position="30"/>
        <end position="40"/>
    </location>
</feature>
<keyword evidence="11" id="KW-0342">GTP-binding</keyword>
<dbReference type="CDD" id="cd03703">
    <property type="entry name" value="aeIF5B_II"/>
    <property type="match status" value="1"/>
</dbReference>
<dbReference type="PANTHER" id="PTHR43381">
    <property type="entry name" value="TRANSLATION INITIATION FACTOR IF-2-RELATED"/>
    <property type="match status" value="1"/>
</dbReference>
<organism evidence="15 16">
    <name type="scientific">Dimargaris verticillata</name>
    <dbReference type="NCBI Taxonomy" id="2761393"/>
    <lineage>
        <taxon>Eukaryota</taxon>
        <taxon>Fungi</taxon>
        <taxon>Fungi incertae sedis</taxon>
        <taxon>Zoopagomycota</taxon>
        <taxon>Kickxellomycotina</taxon>
        <taxon>Dimargaritomycetes</taxon>
        <taxon>Dimargaritales</taxon>
        <taxon>Dimargaritaceae</taxon>
        <taxon>Dimargaris</taxon>
    </lineage>
</organism>
<dbReference type="InterPro" id="IPR009000">
    <property type="entry name" value="Transl_B-barrel_sf"/>
</dbReference>
<dbReference type="Pfam" id="PF11987">
    <property type="entry name" value="IF-2"/>
    <property type="match status" value="1"/>
</dbReference>
<dbReference type="Gene3D" id="3.40.50.300">
    <property type="entry name" value="P-loop containing nucleotide triphosphate hydrolases"/>
    <property type="match status" value="1"/>
</dbReference>
<feature type="region of interest" description="Disordered" evidence="13">
    <location>
        <begin position="30"/>
        <end position="54"/>
    </location>
</feature>
<evidence type="ECO:0000256" key="13">
    <source>
        <dbReference type="SAM" id="MobiDB-lite"/>
    </source>
</evidence>
<dbReference type="InterPro" id="IPR000795">
    <property type="entry name" value="T_Tr_GTP-bd_dom"/>
</dbReference>
<dbReference type="InterPro" id="IPR027417">
    <property type="entry name" value="P-loop_NTPase"/>
</dbReference>
<proteinExistence type="inferred from homology"/>
<dbReference type="SUPFAM" id="SSF50447">
    <property type="entry name" value="Translation proteins"/>
    <property type="match status" value="1"/>
</dbReference>
<dbReference type="GO" id="GO:0003924">
    <property type="term" value="F:GTPase activity"/>
    <property type="evidence" value="ECO:0007669"/>
    <property type="project" value="InterPro"/>
</dbReference>
<sequence length="1342" mass="147434">MGKKKGGKKAADDYWDNEFEADQALIQDELEDDGFNDADLDTVGGKKKKKKGKGLDTLADDDALMVAEDPTADLDDLLALSGVGGKKKKKQKQKQKPPSAAPSTPKPETDDDNEIPAPKPAKPSKAAKEPKPAAELPVTAPEPAAAAPKKGGKKKGSNISALRKMVEERKAAEEAEKRRQEEERLRLEEQRRIEEEEERAYEEEMRLKREKDQARREQLKKEGKLLTKSQKEAKRKAELARERLLASGGVILGLQQNSEGVSATRSRRSKKEQEAAKAAAALEKLKLEEQARKEAEEKEESADEDWENMLNSDSEEEEASPEPAAPEPATPTPPPSAKGGKKAAAQPSVPSNGASADATDPSEDSENLRSPIACILGHVDTGKCFAKGTPIMMHDGSICAVEQIANGMAVMGDDSSPRLVTGVTQGHGPMFRICPDSTVYAGIAKPFACNDAHILVLRVPNHPSVHHCSLPGSRGQYNLTHFELVADAIQSELDMVYQRLTTFAYPSAEFATRARAEAAAHQAQSTLGKQMDTTLHWQPSVTTFLAASSAVQRAAQMYSPETVQVSTYHGLLKALVTTLLGDAAAPTDQLVAGVAWVLGYRWSKGATVVPLSQAHQTLIDAMPELFARLRQLSAEAVLRLVQWDDLTLVRQPFLAGWLAATANQRTAHGYSVATSAELPLAFQMMLQASGYAVHQLEITHYQVTEAVRGQRTGKQSHPGTTWSFSVEALGMGDYYGFCVDGNHRFLLGDLTVTHNTKLLDRIRRTNVQGGEAGGITQQIGATYFPMDVIKAKTEMLNREGQVEYKVPGLLIIDTPGHESFSNMRSRGSSLCNIAILVVDIMHGLEPQTKESIELLRSRKTPFIVALNKIDRLYGWKPTPDNNFKSSFAKQSKNVHREFQTRVDALVTAFAEEGLNACLHFKNKNFNKYVSLVPTSAISGEGIPDLLFLLVLLTQTRMSKELMFQSSLSCTVLEVKDVEGMGTTIDVILSNGTLNEGDRIVVSDLEGEPIYTTIRALMTPQPLRELRVKSAYVHHKSIKAAMGVKIYAPDLGRTVAGSPLMVVGPNDDEETVGQAVTDDVMDILEGDELQDKGATVYASTLGSLQALLTHMSKVGIPVAATGLGTLHKRGVMKMQHLAERDKKDAVILCFDVKVEREARDYAQEKGVTIYTADIIYHLEDNYKDYQKQVLKDLQAELLPDAIFPCVLRFMPGHTIKSKNPIIIGVEILEGVLRPDTPICVIERNEHTKESTALTLGRITSVEHENKRVDEARRETARNGVAVKIECAPSDTPKVVGRHLHEGQELYSQINRRSIEVLKKAFRDDLTKAEWLLVKKLKNLFNIQ</sequence>
<keyword evidence="10" id="KW-0648">Protein biosynthesis</keyword>
<evidence type="ECO:0000256" key="1">
    <source>
        <dbReference type="ARBA" id="ARBA00004496"/>
    </source>
</evidence>
<accession>A0A9W8EEI5</accession>
<protein>
    <recommendedName>
        <fullName evidence="4">Eukaryotic translation initiation factor 5B</fullName>
        <ecNumber evidence="3">3.6.5.3</ecNumber>
    </recommendedName>
    <alternativeName>
        <fullName evidence="12">Translation initiation factor IF-2</fullName>
    </alternativeName>
</protein>
<dbReference type="GO" id="GO:0005525">
    <property type="term" value="F:GTP binding"/>
    <property type="evidence" value="ECO:0007669"/>
    <property type="project" value="UniProtKB-KW"/>
</dbReference>
<dbReference type="InterPro" id="IPR036925">
    <property type="entry name" value="TIF_IF2_dom3_sf"/>
</dbReference>
<keyword evidence="5" id="KW-0963">Cytoplasm</keyword>
<keyword evidence="8" id="KW-0547">Nucleotide-binding</keyword>
<dbReference type="PROSITE" id="PS51722">
    <property type="entry name" value="G_TR_2"/>
    <property type="match status" value="1"/>
</dbReference>
<dbReference type="Proteomes" id="UP001151582">
    <property type="component" value="Unassembled WGS sequence"/>
</dbReference>
<keyword evidence="9" id="KW-0378">Hydrolase</keyword>
<evidence type="ECO:0000256" key="4">
    <source>
        <dbReference type="ARBA" id="ARBA00013824"/>
    </source>
</evidence>
<dbReference type="Pfam" id="PF14578">
    <property type="entry name" value="GTP_EFTU_D4"/>
    <property type="match status" value="1"/>
</dbReference>
<dbReference type="InterPro" id="IPR023115">
    <property type="entry name" value="TIF_IF2_dom3"/>
</dbReference>
<evidence type="ECO:0000256" key="9">
    <source>
        <dbReference type="ARBA" id="ARBA00022801"/>
    </source>
</evidence>
<dbReference type="GO" id="GO:0030908">
    <property type="term" value="P:protein splicing"/>
    <property type="evidence" value="ECO:0007669"/>
    <property type="project" value="InterPro"/>
</dbReference>
<dbReference type="OrthoDB" id="4928at2759"/>
<dbReference type="Pfam" id="PF00009">
    <property type="entry name" value="GTP_EFTU"/>
    <property type="match status" value="1"/>
</dbReference>
<dbReference type="InterPro" id="IPR029459">
    <property type="entry name" value="EFTU-type"/>
</dbReference>
<dbReference type="Gene3D" id="3.40.50.10050">
    <property type="entry name" value="Translation initiation factor IF- 2, domain 3"/>
    <property type="match status" value="1"/>
</dbReference>
<dbReference type="NCBIfam" id="NF003078">
    <property type="entry name" value="PRK04004.1"/>
    <property type="match status" value="1"/>
</dbReference>
<evidence type="ECO:0000256" key="7">
    <source>
        <dbReference type="ARBA" id="ARBA00022723"/>
    </source>
</evidence>
<dbReference type="SUPFAM" id="SSF52540">
    <property type="entry name" value="P-loop containing nucleoside triphosphate hydrolases"/>
    <property type="match status" value="1"/>
</dbReference>
<dbReference type="Pfam" id="PF05203">
    <property type="entry name" value="Hom_end_hint"/>
    <property type="match status" value="1"/>
</dbReference>
<keyword evidence="7" id="KW-0479">Metal-binding</keyword>
<evidence type="ECO:0000256" key="6">
    <source>
        <dbReference type="ARBA" id="ARBA00022540"/>
    </source>
</evidence>
<evidence type="ECO:0000256" key="2">
    <source>
        <dbReference type="ARBA" id="ARBA00007733"/>
    </source>
</evidence>
<dbReference type="InterPro" id="IPR007868">
    <property type="entry name" value="Hom_end_hint"/>
</dbReference>
<evidence type="ECO:0000313" key="16">
    <source>
        <dbReference type="Proteomes" id="UP001151582"/>
    </source>
</evidence>
<feature type="compositionally biased region" description="Polar residues" evidence="13">
    <location>
        <begin position="254"/>
        <end position="264"/>
    </location>
</feature>
<dbReference type="PANTHER" id="PTHR43381:SF4">
    <property type="entry name" value="EUKARYOTIC TRANSLATION INITIATION FACTOR 5B"/>
    <property type="match status" value="1"/>
</dbReference>
<comment type="similarity">
    <text evidence="2">Belongs to the TRAFAC class translation factor GTPase superfamily. Classic translation factor GTPase family. IF-2 subfamily.</text>
</comment>
<dbReference type="SUPFAM" id="SSF52156">
    <property type="entry name" value="Initiation factor IF2/eIF5b, domain 3"/>
    <property type="match status" value="1"/>
</dbReference>
<dbReference type="InterPro" id="IPR005225">
    <property type="entry name" value="Small_GTP-bd"/>
</dbReference>
<dbReference type="GO" id="GO:0046872">
    <property type="term" value="F:metal ion binding"/>
    <property type="evidence" value="ECO:0007669"/>
    <property type="project" value="UniProtKB-KW"/>
</dbReference>
<dbReference type="CDD" id="cd01887">
    <property type="entry name" value="IF2_eIF5B"/>
    <property type="match status" value="1"/>
</dbReference>
<dbReference type="FunFam" id="3.40.50.10050:FF:000002">
    <property type="entry name" value="Eukaryotic translation initiation factor 5B"/>
    <property type="match status" value="1"/>
</dbReference>
<gene>
    <name evidence="15" type="primary">FUN12</name>
    <name evidence="15" type="ORF">H4R34_001951</name>
</gene>